<evidence type="ECO:0000313" key="4">
    <source>
        <dbReference type="EMBL" id="KZT31399.1"/>
    </source>
</evidence>
<keyword evidence="5" id="KW-1185">Reference proteome</keyword>
<organism evidence="4 5">
    <name type="scientific">Sistotremastrum suecicum HHB10207 ss-3</name>
    <dbReference type="NCBI Taxonomy" id="1314776"/>
    <lineage>
        <taxon>Eukaryota</taxon>
        <taxon>Fungi</taxon>
        <taxon>Dikarya</taxon>
        <taxon>Basidiomycota</taxon>
        <taxon>Agaricomycotina</taxon>
        <taxon>Agaricomycetes</taxon>
        <taxon>Sistotremastrales</taxon>
        <taxon>Sistotremastraceae</taxon>
        <taxon>Sistotremastrum</taxon>
    </lineage>
</organism>
<dbReference type="GO" id="GO:0003676">
    <property type="term" value="F:nucleic acid binding"/>
    <property type="evidence" value="ECO:0007669"/>
    <property type="project" value="InterPro"/>
</dbReference>
<accession>A0A165WPP7</accession>
<dbReference type="InterPro" id="IPR036875">
    <property type="entry name" value="Znf_CCHC_sf"/>
</dbReference>
<dbReference type="GO" id="GO:0006397">
    <property type="term" value="P:mRNA processing"/>
    <property type="evidence" value="ECO:0007669"/>
    <property type="project" value="UniProtKB-KW"/>
</dbReference>
<dbReference type="GO" id="GO:0008270">
    <property type="term" value="F:zinc ion binding"/>
    <property type="evidence" value="ECO:0007669"/>
    <property type="project" value="UniProtKB-KW"/>
</dbReference>
<dbReference type="Gene3D" id="4.10.60.10">
    <property type="entry name" value="Zinc finger, CCHC-type"/>
    <property type="match status" value="1"/>
</dbReference>
<evidence type="ECO:0000259" key="3">
    <source>
        <dbReference type="PROSITE" id="PS50158"/>
    </source>
</evidence>
<name>A0A165WPP7_9AGAM</name>
<dbReference type="PROSITE" id="PS50158">
    <property type="entry name" value="ZF_CCHC"/>
    <property type="match status" value="1"/>
</dbReference>
<dbReference type="SUPFAM" id="SSF57756">
    <property type="entry name" value="Retrovirus zinc finger-like domains"/>
    <property type="match status" value="1"/>
</dbReference>
<dbReference type="Proteomes" id="UP000076798">
    <property type="component" value="Unassembled WGS sequence"/>
</dbReference>
<evidence type="ECO:0000313" key="5">
    <source>
        <dbReference type="Proteomes" id="UP000076798"/>
    </source>
</evidence>
<evidence type="ECO:0000256" key="1">
    <source>
        <dbReference type="ARBA" id="ARBA00022664"/>
    </source>
</evidence>
<gene>
    <name evidence="4" type="ORF">SISSUDRAFT_995179</name>
</gene>
<protein>
    <recommendedName>
        <fullName evidence="3">CCHC-type domain-containing protein</fullName>
    </recommendedName>
</protein>
<evidence type="ECO:0000256" key="2">
    <source>
        <dbReference type="PROSITE-ProRule" id="PRU00047"/>
    </source>
</evidence>
<dbReference type="AlphaFoldDB" id="A0A165WPP7"/>
<keyword evidence="2" id="KW-0863">Zinc-finger</keyword>
<proteinExistence type="predicted"/>
<keyword evidence="2" id="KW-0479">Metal-binding</keyword>
<feature type="non-terminal residue" evidence="4">
    <location>
        <position position="51"/>
    </location>
</feature>
<dbReference type="Pfam" id="PF00098">
    <property type="entry name" value="zf-CCHC"/>
    <property type="match status" value="1"/>
</dbReference>
<keyword evidence="2" id="KW-0862">Zinc</keyword>
<feature type="domain" description="CCHC-type" evidence="3">
    <location>
        <begin position="25"/>
        <end position="38"/>
    </location>
</feature>
<dbReference type="STRING" id="1314776.A0A165WPP7"/>
<dbReference type="EMBL" id="KV428603">
    <property type="protein sequence ID" value="KZT31399.1"/>
    <property type="molecule type" value="Genomic_DNA"/>
</dbReference>
<sequence>MQPNQPANGFNGRRGRTLRNPGIICHNCKRNGHIAANCWAPGGGAEGQGPR</sequence>
<dbReference type="OrthoDB" id="3268193at2759"/>
<reference evidence="4 5" key="1">
    <citation type="journal article" date="2016" name="Mol. Biol. Evol.">
        <title>Comparative Genomics of Early-Diverging Mushroom-Forming Fungi Provides Insights into the Origins of Lignocellulose Decay Capabilities.</title>
        <authorList>
            <person name="Nagy L.G."/>
            <person name="Riley R."/>
            <person name="Tritt A."/>
            <person name="Adam C."/>
            <person name="Daum C."/>
            <person name="Floudas D."/>
            <person name="Sun H."/>
            <person name="Yadav J.S."/>
            <person name="Pangilinan J."/>
            <person name="Larsson K.H."/>
            <person name="Matsuura K."/>
            <person name="Barry K."/>
            <person name="Labutti K."/>
            <person name="Kuo R."/>
            <person name="Ohm R.A."/>
            <person name="Bhattacharya S.S."/>
            <person name="Shirouzu T."/>
            <person name="Yoshinaga Y."/>
            <person name="Martin F.M."/>
            <person name="Grigoriev I.V."/>
            <person name="Hibbett D.S."/>
        </authorList>
    </citation>
    <scope>NUCLEOTIDE SEQUENCE [LARGE SCALE GENOMIC DNA]</scope>
    <source>
        <strain evidence="4 5">HHB10207 ss-3</strain>
    </source>
</reference>
<keyword evidence="1" id="KW-0507">mRNA processing</keyword>
<dbReference type="InterPro" id="IPR001878">
    <property type="entry name" value="Znf_CCHC"/>
</dbReference>